<dbReference type="SUPFAM" id="SSF52058">
    <property type="entry name" value="L domain-like"/>
    <property type="match status" value="1"/>
</dbReference>
<evidence type="ECO:0000313" key="2">
    <source>
        <dbReference type="Proteomes" id="UP000516437"/>
    </source>
</evidence>
<dbReference type="EMBL" id="RXIC02000023">
    <property type="protein sequence ID" value="KAB1211899.1"/>
    <property type="molecule type" value="Genomic_DNA"/>
</dbReference>
<dbReference type="Gene3D" id="3.80.10.10">
    <property type="entry name" value="Ribonuclease Inhibitor"/>
    <property type="match status" value="1"/>
</dbReference>
<organism evidence="1 2">
    <name type="scientific">Morella rubra</name>
    <name type="common">Chinese bayberry</name>
    <dbReference type="NCBI Taxonomy" id="262757"/>
    <lineage>
        <taxon>Eukaryota</taxon>
        <taxon>Viridiplantae</taxon>
        <taxon>Streptophyta</taxon>
        <taxon>Embryophyta</taxon>
        <taxon>Tracheophyta</taxon>
        <taxon>Spermatophyta</taxon>
        <taxon>Magnoliopsida</taxon>
        <taxon>eudicotyledons</taxon>
        <taxon>Gunneridae</taxon>
        <taxon>Pentapetalae</taxon>
        <taxon>rosids</taxon>
        <taxon>fabids</taxon>
        <taxon>Fagales</taxon>
        <taxon>Myricaceae</taxon>
        <taxon>Morella</taxon>
    </lineage>
</organism>
<sequence>MKRLRVFINHNARFSGGPKCLSNELRVLDWAHYPLQSLPSNFSGNKLVVFRMHNNPFKEMGGGRFQNMTIIDFSGSKFLTKIPDLSRSPNLKEVVLKSCTNLVEVHHSVGFLDKLVTLNCWIVLNLRAFQKALS</sequence>
<dbReference type="InterPro" id="IPR044974">
    <property type="entry name" value="Disease_R_plants"/>
</dbReference>
<dbReference type="PANTHER" id="PTHR11017">
    <property type="entry name" value="LEUCINE-RICH REPEAT-CONTAINING PROTEIN"/>
    <property type="match status" value="1"/>
</dbReference>
<dbReference type="GO" id="GO:0006952">
    <property type="term" value="P:defense response"/>
    <property type="evidence" value="ECO:0007669"/>
    <property type="project" value="InterPro"/>
</dbReference>
<name>A0A6A1VGA4_9ROSI</name>
<dbReference type="AlphaFoldDB" id="A0A6A1VGA4"/>
<dbReference type="InterPro" id="IPR032675">
    <property type="entry name" value="LRR_dom_sf"/>
</dbReference>
<dbReference type="PANTHER" id="PTHR11017:SF570">
    <property type="entry name" value="DISEASE RESISTANCE PROTEIN (TIR-NBS CLASS)-RELATED"/>
    <property type="match status" value="1"/>
</dbReference>
<protein>
    <submittedName>
        <fullName evidence="1">TMV resistance protein N</fullName>
    </submittedName>
</protein>
<keyword evidence="2" id="KW-1185">Reference proteome</keyword>
<dbReference type="OrthoDB" id="1733683at2759"/>
<comment type="caution">
    <text evidence="1">The sequence shown here is derived from an EMBL/GenBank/DDBJ whole genome shotgun (WGS) entry which is preliminary data.</text>
</comment>
<evidence type="ECO:0000313" key="1">
    <source>
        <dbReference type="EMBL" id="KAB1211899.1"/>
    </source>
</evidence>
<accession>A0A6A1VGA4</accession>
<dbReference type="Proteomes" id="UP000516437">
    <property type="component" value="Chromosome 5"/>
</dbReference>
<reference evidence="1 2" key="1">
    <citation type="journal article" date="2019" name="Plant Biotechnol. J.">
        <title>The red bayberry genome and genetic basis of sex determination.</title>
        <authorList>
            <person name="Jia H.M."/>
            <person name="Jia H.J."/>
            <person name="Cai Q.L."/>
            <person name="Wang Y."/>
            <person name="Zhao H.B."/>
            <person name="Yang W.F."/>
            <person name="Wang G.Y."/>
            <person name="Li Y.H."/>
            <person name="Zhan D.L."/>
            <person name="Shen Y.T."/>
            <person name="Niu Q.F."/>
            <person name="Chang L."/>
            <person name="Qiu J."/>
            <person name="Zhao L."/>
            <person name="Xie H.B."/>
            <person name="Fu W.Y."/>
            <person name="Jin J."/>
            <person name="Li X.W."/>
            <person name="Jiao Y."/>
            <person name="Zhou C.C."/>
            <person name="Tu T."/>
            <person name="Chai C.Y."/>
            <person name="Gao J.L."/>
            <person name="Fan L.J."/>
            <person name="van de Weg E."/>
            <person name="Wang J.Y."/>
            <person name="Gao Z.S."/>
        </authorList>
    </citation>
    <scope>NUCLEOTIDE SEQUENCE [LARGE SCALE GENOMIC DNA]</scope>
    <source>
        <tissue evidence="1">Leaves</tissue>
    </source>
</reference>
<gene>
    <name evidence="1" type="ORF">CJ030_MR5G000960</name>
</gene>
<proteinExistence type="predicted"/>